<dbReference type="EMBL" id="MHNN01000003">
    <property type="protein sequence ID" value="OGZ47249.1"/>
    <property type="molecule type" value="Genomic_DNA"/>
</dbReference>
<dbReference type="STRING" id="1802117.A3J54_01440"/>
<keyword evidence="1" id="KW-1133">Transmembrane helix</keyword>
<reference evidence="2 3" key="1">
    <citation type="journal article" date="2016" name="Nat. Commun.">
        <title>Thousands of microbial genomes shed light on interconnected biogeochemical processes in an aquifer system.</title>
        <authorList>
            <person name="Anantharaman K."/>
            <person name="Brown C.T."/>
            <person name="Hug L.A."/>
            <person name="Sharon I."/>
            <person name="Castelle C.J."/>
            <person name="Probst A.J."/>
            <person name="Thomas B.C."/>
            <person name="Singh A."/>
            <person name="Wilkins M.J."/>
            <person name="Karaoz U."/>
            <person name="Brodie E.L."/>
            <person name="Williams K.H."/>
            <person name="Hubbard S.S."/>
            <person name="Banfield J.F."/>
        </authorList>
    </citation>
    <scope>NUCLEOTIDE SEQUENCE [LARGE SCALE GENOMIC DNA]</scope>
</reference>
<gene>
    <name evidence="2" type="ORF">A3J54_01440</name>
</gene>
<name>A0A1G2GAG5_9BACT</name>
<dbReference type="AlphaFoldDB" id="A0A1G2GAG5"/>
<feature type="transmembrane region" description="Helical" evidence="1">
    <location>
        <begin position="12"/>
        <end position="35"/>
    </location>
</feature>
<keyword evidence="1" id="KW-0812">Transmembrane</keyword>
<keyword evidence="1" id="KW-0472">Membrane</keyword>
<organism evidence="2 3">
    <name type="scientific">Candidatus Ryanbacteria bacterium RIFCSPHIGHO2_02_FULL_45_13b</name>
    <dbReference type="NCBI Taxonomy" id="1802117"/>
    <lineage>
        <taxon>Bacteria</taxon>
        <taxon>Candidatus Ryaniibacteriota</taxon>
    </lineage>
</organism>
<protein>
    <submittedName>
        <fullName evidence="2">Uncharacterized protein</fullName>
    </submittedName>
</protein>
<evidence type="ECO:0000313" key="3">
    <source>
        <dbReference type="Proteomes" id="UP000176576"/>
    </source>
</evidence>
<comment type="caution">
    <text evidence="2">The sequence shown here is derived from an EMBL/GenBank/DDBJ whole genome shotgun (WGS) entry which is preliminary data.</text>
</comment>
<evidence type="ECO:0000256" key="1">
    <source>
        <dbReference type="SAM" id="Phobius"/>
    </source>
</evidence>
<dbReference type="Proteomes" id="UP000176576">
    <property type="component" value="Unassembled WGS sequence"/>
</dbReference>
<sequence length="199" mass="22559">MQETHMIFIKNHFVVILAFILPLLLIGGLAISTYLPSMLLSTKYDFVYATCGAGTNFHYDYEYGCEAHLNNLYTVENGKLLLRDVNPTQDSDGDGTLDVAENYVTRLFLHDTKANEGREITLQEAQSLDLNKLITSPDGVSVESGYSNNGSFFIFFDGSSRQGYYLTKGSKKSKLNLVNDDDRYYYRDNFKFIGWESQS</sequence>
<proteinExistence type="predicted"/>
<evidence type="ECO:0000313" key="2">
    <source>
        <dbReference type="EMBL" id="OGZ47249.1"/>
    </source>
</evidence>
<accession>A0A1G2GAG5</accession>